<evidence type="ECO:0000313" key="1">
    <source>
        <dbReference type="EMBL" id="KOX73382.1"/>
    </source>
</evidence>
<dbReference type="Proteomes" id="UP000053105">
    <property type="component" value="Unassembled WGS sequence"/>
</dbReference>
<keyword evidence="2" id="KW-1185">Reference proteome</keyword>
<name>A0A0N0U558_9HYME</name>
<gene>
    <name evidence="1" type="ORF">WN51_14428</name>
</gene>
<dbReference type="AlphaFoldDB" id="A0A0N0U558"/>
<accession>A0A0N0U558</accession>
<dbReference type="EMBL" id="KQ435798">
    <property type="protein sequence ID" value="KOX73382.1"/>
    <property type="molecule type" value="Genomic_DNA"/>
</dbReference>
<reference evidence="1 2" key="1">
    <citation type="submission" date="2015-07" db="EMBL/GenBank/DDBJ databases">
        <title>The genome of Melipona quadrifasciata.</title>
        <authorList>
            <person name="Pan H."/>
            <person name="Kapheim K."/>
        </authorList>
    </citation>
    <scope>NUCLEOTIDE SEQUENCE [LARGE SCALE GENOMIC DNA]</scope>
    <source>
        <strain evidence="1">0111107301</strain>
        <tissue evidence="1">Whole body</tissue>
    </source>
</reference>
<evidence type="ECO:0000313" key="2">
    <source>
        <dbReference type="Proteomes" id="UP000053105"/>
    </source>
</evidence>
<proteinExistence type="predicted"/>
<sequence>MGTVTRLYKEVLDLHKEVYKFIINITEKYRSLREDNGFLFHFAASQAVRSKDNEKIIGSQSLYTEGNCLSECSLDLDLYLTRNPVPPDFENTRWQYILVYEFFMEDS</sequence>
<organism evidence="1 2">
    <name type="scientific">Melipona quadrifasciata</name>
    <dbReference type="NCBI Taxonomy" id="166423"/>
    <lineage>
        <taxon>Eukaryota</taxon>
        <taxon>Metazoa</taxon>
        <taxon>Ecdysozoa</taxon>
        <taxon>Arthropoda</taxon>
        <taxon>Hexapoda</taxon>
        <taxon>Insecta</taxon>
        <taxon>Pterygota</taxon>
        <taxon>Neoptera</taxon>
        <taxon>Endopterygota</taxon>
        <taxon>Hymenoptera</taxon>
        <taxon>Apocrita</taxon>
        <taxon>Aculeata</taxon>
        <taxon>Apoidea</taxon>
        <taxon>Anthophila</taxon>
        <taxon>Apidae</taxon>
        <taxon>Melipona</taxon>
    </lineage>
</organism>
<protein>
    <submittedName>
        <fullName evidence="1">Uncharacterized protein</fullName>
    </submittedName>
</protein>